<reference evidence="2 3" key="1">
    <citation type="submission" date="2024-02" db="EMBL/GenBank/DDBJ databases">
        <title>Chromosome-scale genome assembly of the rough periwinkle Littorina saxatilis.</title>
        <authorList>
            <person name="De Jode A."/>
            <person name="Faria R."/>
            <person name="Formenti G."/>
            <person name="Sims Y."/>
            <person name="Smith T.P."/>
            <person name="Tracey A."/>
            <person name="Wood J.M.D."/>
            <person name="Zagrodzka Z.B."/>
            <person name="Johannesson K."/>
            <person name="Butlin R.K."/>
            <person name="Leder E.H."/>
        </authorList>
    </citation>
    <scope>NUCLEOTIDE SEQUENCE [LARGE SCALE GENOMIC DNA]</scope>
    <source>
        <strain evidence="2">Snail1</strain>
        <tissue evidence="2">Muscle</tissue>
    </source>
</reference>
<accession>A0AAN9C0H5</accession>
<gene>
    <name evidence="2" type="ORF">V1264_001027</name>
</gene>
<name>A0AAN9C0H5_9CAEN</name>
<feature type="region of interest" description="Disordered" evidence="1">
    <location>
        <begin position="53"/>
        <end position="74"/>
    </location>
</feature>
<dbReference type="AlphaFoldDB" id="A0AAN9C0H5"/>
<dbReference type="EMBL" id="JBAMIC010000001">
    <property type="protein sequence ID" value="KAK7115087.1"/>
    <property type="molecule type" value="Genomic_DNA"/>
</dbReference>
<evidence type="ECO:0000313" key="2">
    <source>
        <dbReference type="EMBL" id="KAK7115087.1"/>
    </source>
</evidence>
<keyword evidence="3" id="KW-1185">Reference proteome</keyword>
<proteinExistence type="predicted"/>
<evidence type="ECO:0000256" key="1">
    <source>
        <dbReference type="SAM" id="MobiDB-lite"/>
    </source>
</evidence>
<organism evidence="2 3">
    <name type="scientific">Littorina saxatilis</name>
    <dbReference type="NCBI Taxonomy" id="31220"/>
    <lineage>
        <taxon>Eukaryota</taxon>
        <taxon>Metazoa</taxon>
        <taxon>Spiralia</taxon>
        <taxon>Lophotrochozoa</taxon>
        <taxon>Mollusca</taxon>
        <taxon>Gastropoda</taxon>
        <taxon>Caenogastropoda</taxon>
        <taxon>Littorinimorpha</taxon>
        <taxon>Littorinoidea</taxon>
        <taxon>Littorinidae</taxon>
        <taxon>Littorina</taxon>
    </lineage>
</organism>
<dbReference type="Proteomes" id="UP001374579">
    <property type="component" value="Unassembled WGS sequence"/>
</dbReference>
<protein>
    <submittedName>
        <fullName evidence="2">Uncharacterized protein</fullName>
    </submittedName>
</protein>
<evidence type="ECO:0000313" key="3">
    <source>
        <dbReference type="Proteomes" id="UP001374579"/>
    </source>
</evidence>
<comment type="caution">
    <text evidence="2">The sequence shown here is derived from an EMBL/GenBank/DDBJ whole genome shotgun (WGS) entry which is preliminary data.</text>
</comment>
<sequence>MVSVQKLQEGTKFKYLENLDEEIDRLTAHPPMFARTYTTFKLHTMRTHRNMDDSTLIKMGNTGTSLTHDRQLVR</sequence>